<protein>
    <submittedName>
        <fullName evidence="1">Uncharacterized protein</fullName>
    </submittedName>
</protein>
<gene>
    <name evidence="1" type="ORF">DSO57_1018414</name>
</gene>
<evidence type="ECO:0000313" key="2">
    <source>
        <dbReference type="Proteomes" id="UP001165960"/>
    </source>
</evidence>
<reference evidence="1" key="1">
    <citation type="submission" date="2022-04" db="EMBL/GenBank/DDBJ databases">
        <title>Genome of the entomopathogenic fungus Entomophthora muscae.</title>
        <authorList>
            <person name="Elya C."/>
            <person name="Lovett B.R."/>
            <person name="Lee E."/>
            <person name="Macias A.M."/>
            <person name="Hajek A.E."/>
            <person name="De Bivort B.L."/>
            <person name="Kasson M.T."/>
            <person name="De Fine Licht H.H."/>
            <person name="Stajich J.E."/>
        </authorList>
    </citation>
    <scope>NUCLEOTIDE SEQUENCE</scope>
    <source>
        <strain evidence="1">Berkeley</strain>
    </source>
</reference>
<organism evidence="1 2">
    <name type="scientific">Entomophthora muscae</name>
    <dbReference type="NCBI Taxonomy" id="34485"/>
    <lineage>
        <taxon>Eukaryota</taxon>
        <taxon>Fungi</taxon>
        <taxon>Fungi incertae sedis</taxon>
        <taxon>Zoopagomycota</taxon>
        <taxon>Entomophthoromycotina</taxon>
        <taxon>Entomophthoromycetes</taxon>
        <taxon>Entomophthorales</taxon>
        <taxon>Entomophthoraceae</taxon>
        <taxon>Entomophthora</taxon>
    </lineage>
</organism>
<keyword evidence="2" id="KW-1185">Reference proteome</keyword>
<accession>A0ACC2TEZ7</accession>
<evidence type="ECO:0000313" key="1">
    <source>
        <dbReference type="EMBL" id="KAJ9073254.1"/>
    </source>
</evidence>
<dbReference type="EMBL" id="QTSX02002920">
    <property type="protein sequence ID" value="KAJ9073254.1"/>
    <property type="molecule type" value="Genomic_DNA"/>
</dbReference>
<name>A0ACC2TEZ7_9FUNG</name>
<dbReference type="Proteomes" id="UP001165960">
    <property type="component" value="Unassembled WGS sequence"/>
</dbReference>
<sequence length="288" mass="32393">MELPVELLVAVYGEISCMSTLAILASTSKLMRSVGHLDHRLRVLRQCYLAAVRHSVDKPVRCMFSDDMSELKLELSHWAHRFALYPIIHNWHHLPVRCLTIKGDLYLLAAVKLEALLTSPNFYCEEIKFTCVAFNDDLNITNYLKQAFNACSRIRFNLCSFDPTCLAHLLISVKHSSLHSFHFTSNFTDEFPAQLFCDAISKARCLQELDISGVGLGWDPQQLTDLLSAVASTPITHLSLTHNDITSITLPSLPNIQHLDLKNNHIKSTAHKAWARLLPSCTSLALSI</sequence>
<comment type="caution">
    <text evidence="1">The sequence shown here is derived from an EMBL/GenBank/DDBJ whole genome shotgun (WGS) entry which is preliminary data.</text>
</comment>
<proteinExistence type="predicted"/>